<evidence type="ECO:0000256" key="4">
    <source>
        <dbReference type="ARBA" id="ARBA00022989"/>
    </source>
</evidence>
<dbReference type="GO" id="GO:0016020">
    <property type="term" value="C:membrane"/>
    <property type="evidence" value="ECO:0007669"/>
    <property type="project" value="UniProtKB-SubCell"/>
</dbReference>
<evidence type="ECO:0000256" key="2">
    <source>
        <dbReference type="ARBA" id="ARBA00022448"/>
    </source>
</evidence>
<dbReference type="Gene3D" id="1.20.1250.20">
    <property type="entry name" value="MFS general substrate transporter like domains"/>
    <property type="match status" value="1"/>
</dbReference>
<feature type="transmembrane region" description="Helical" evidence="7">
    <location>
        <begin position="358"/>
        <end position="376"/>
    </location>
</feature>
<feature type="transmembrane region" description="Helical" evidence="7">
    <location>
        <begin position="208"/>
        <end position="230"/>
    </location>
</feature>
<feature type="region of interest" description="Disordered" evidence="6">
    <location>
        <begin position="1"/>
        <end position="39"/>
    </location>
</feature>
<evidence type="ECO:0000256" key="1">
    <source>
        <dbReference type="ARBA" id="ARBA00004141"/>
    </source>
</evidence>
<proteinExistence type="predicted"/>
<name>A0A6A5V4F0_9PLEO</name>
<dbReference type="EMBL" id="ML976690">
    <property type="protein sequence ID" value="KAF1971995.1"/>
    <property type="molecule type" value="Genomic_DNA"/>
</dbReference>
<evidence type="ECO:0000313" key="9">
    <source>
        <dbReference type="Proteomes" id="UP000800036"/>
    </source>
</evidence>
<dbReference type="OrthoDB" id="2985014at2759"/>
<evidence type="ECO:0000313" key="8">
    <source>
        <dbReference type="EMBL" id="KAF1971995.1"/>
    </source>
</evidence>
<feature type="transmembrane region" description="Helical" evidence="7">
    <location>
        <begin position="317"/>
        <end position="338"/>
    </location>
</feature>
<evidence type="ECO:0000256" key="3">
    <source>
        <dbReference type="ARBA" id="ARBA00022692"/>
    </source>
</evidence>
<dbReference type="InterPro" id="IPR011701">
    <property type="entry name" value="MFS"/>
</dbReference>
<keyword evidence="3 7" id="KW-0812">Transmembrane</keyword>
<feature type="transmembrane region" description="Helical" evidence="7">
    <location>
        <begin position="383"/>
        <end position="401"/>
    </location>
</feature>
<feature type="transmembrane region" description="Helical" evidence="7">
    <location>
        <begin position="407"/>
        <end position="428"/>
    </location>
</feature>
<dbReference type="SUPFAM" id="SSF103473">
    <property type="entry name" value="MFS general substrate transporter"/>
    <property type="match status" value="1"/>
</dbReference>
<feature type="transmembrane region" description="Helical" evidence="7">
    <location>
        <begin position="250"/>
        <end position="269"/>
    </location>
</feature>
<dbReference type="InterPro" id="IPR036259">
    <property type="entry name" value="MFS_trans_sf"/>
</dbReference>
<evidence type="ECO:0000256" key="7">
    <source>
        <dbReference type="SAM" id="Phobius"/>
    </source>
</evidence>
<feature type="transmembrane region" description="Helical" evidence="7">
    <location>
        <begin position="440"/>
        <end position="461"/>
    </location>
</feature>
<dbReference type="Pfam" id="PF07690">
    <property type="entry name" value="MFS_1"/>
    <property type="match status" value="1"/>
</dbReference>
<keyword evidence="4 7" id="KW-1133">Transmembrane helix</keyword>
<gene>
    <name evidence="8" type="ORF">BU23DRAFT_645266</name>
</gene>
<keyword evidence="9" id="KW-1185">Reference proteome</keyword>
<dbReference type="PANTHER" id="PTHR43791:SF51">
    <property type="entry name" value="MAJOR FACILITATOR SUPERFAMILY (MFS) PROFILE DOMAIN-CONTAINING PROTEIN"/>
    <property type="match status" value="1"/>
</dbReference>
<keyword evidence="2" id="KW-0813">Transport</keyword>
<dbReference type="AlphaFoldDB" id="A0A6A5V4F0"/>
<sequence>MATSLTSETPPICHGSAGSESRSESTHAFQSELSKELLPSEKAVSQPLSEDSHTVNQDDALLKAAHRKVDKRLFLWYAFVYLIMRIHVSNISNSAIINLESGDGIRRQLGNLSSSQWAWALSIFYYPYMFFEPLATLALKKFSPNVWMSRIMLTWGIISMCQGATQNYAGILVCRFFLGAAEAGFYPGVLYHFSFWYRTERLPLRIGFFYACGMFSGTVSGLLAYAISFMNGAGGLAGWRWVSLLKRGHLFTLEGMPAIFCAVVTFFYLPNYPQTVKFLDETERRAVLDDLPEQAPTMDAKTFSWEQTKSLFQDPTFVPFIMIWITHGIGGWGISFVLPAVIYELGMSNTAISQVMTMPPYTLVFVILCSLAYLIHISRLSPWFAGLVVEITQIICYILLITVKNAVAKYVFVMIATAASQSFFALMWPERIRAAKGTTTAGLAIGLTNASCQLMGIVGPQIYQAKFGPTYRVSYICSIGLLSACLASVCTGWYFVRRGDQREAQSKDGGIVA</sequence>
<keyword evidence="5 7" id="KW-0472">Membrane</keyword>
<protein>
    <submittedName>
        <fullName evidence="8">High-affinity nicotinic acid transporter</fullName>
    </submittedName>
</protein>
<reference evidence="8" key="1">
    <citation type="journal article" date="2020" name="Stud. Mycol.">
        <title>101 Dothideomycetes genomes: a test case for predicting lifestyles and emergence of pathogens.</title>
        <authorList>
            <person name="Haridas S."/>
            <person name="Albert R."/>
            <person name="Binder M."/>
            <person name="Bloem J."/>
            <person name="Labutti K."/>
            <person name="Salamov A."/>
            <person name="Andreopoulos B."/>
            <person name="Baker S."/>
            <person name="Barry K."/>
            <person name="Bills G."/>
            <person name="Bluhm B."/>
            <person name="Cannon C."/>
            <person name="Castanera R."/>
            <person name="Culley D."/>
            <person name="Daum C."/>
            <person name="Ezra D."/>
            <person name="Gonzalez J."/>
            <person name="Henrissat B."/>
            <person name="Kuo A."/>
            <person name="Liang C."/>
            <person name="Lipzen A."/>
            <person name="Lutzoni F."/>
            <person name="Magnuson J."/>
            <person name="Mondo S."/>
            <person name="Nolan M."/>
            <person name="Ohm R."/>
            <person name="Pangilinan J."/>
            <person name="Park H.-J."/>
            <person name="Ramirez L."/>
            <person name="Alfaro M."/>
            <person name="Sun H."/>
            <person name="Tritt A."/>
            <person name="Yoshinaga Y."/>
            <person name="Zwiers L.-H."/>
            <person name="Turgeon B."/>
            <person name="Goodwin S."/>
            <person name="Spatafora J."/>
            <person name="Crous P."/>
            <person name="Grigoriev I."/>
        </authorList>
    </citation>
    <scope>NUCLEOTIDE SEQUENCE</scope>
    <source>
        <strain evidence="8">CBS 107.79</strain>
    </source>
</reference>
<feature type="transmembrane region" description="Helical" evidence="7">
    <location>
        <begin position="73"/>
        <end position="97"/>
    </location>
</feature>
<dbReference type="GO" id="GO:0022857">
    <property type="term" value="F:transmembrane transporter activity"/>
    <property type="evidence" value="ECO:0007669"/>
    <property type="project" value="InterPro"/>
</dbReference>
<organism evidence="8 9">
    <name type="scientific">Bimuria novae-zelandiae CBS 107.79</name>
    <dbReference type="NCBI Taxonomy" id="1447943"/>
    <lineage>
        <taxon>Eukaryota</taxon>
        <taxon>Fungi</taxon>
        <taxon>Dikarya</taxon>
        <taxon>Ascomycota</taxon>
        <taxon>Pezizomycotina</taxon>
        <taxon>Dothideomycetes</taxon>
        <taxon>Pleosporomycetidae</taxon>
        <taxon>Pleosporales</taxon>
        <taxon>Massarineae</taxon>
        <taxon>Didymosphaeriaceae</taxon>
        <taxon>Bimuria</taxon>
    </lineage>
</organism>
<evidence type="ECO:0000256" key="5">
    <source>
        <dbReference type="ARBA" id="ARBA00023136"/>
    </source>
</evidence>
<accession>A0A6A5V4F0</accession>
<dbReference type="Proteomes" id="UP000800036">
    <property type="component" value="Unassembled WGS sequence"/>
</dbReference>
<feature type="transmembrane region" description="Helical" evidence="7">
    <location>
        <begin position="473"/>
        <end position="496"/>
    </location>
</feature>
<dbReference type="PANTHER" id="PTHR43791">
    <property type="entry name" value="PERMEASE-RELATED"/>
    <property type="match status" value="1"/>
</dbReference>
<comment type="subcellular location">
    <subcellularLocation>
        <location evidence="1">Membrane</location>
        <topology evidence="1">Multi-pass membrane protein</topology>
    </subcellularLocation>
</comment>
<feature type="transmembrane region" description="Helical" evidence="7">
    <location>
        <begin position="176"/>
        <end position="196"/>
    </location>
</feature>
<evidence type="ECO:0000256" key="6">
    <source>
        <dbReference type="SAM" id="MobiDB-lite"/>
    </source>
</evidence>
<dbReference type="FunFam" id="1.20.1250.20:FF:000722">
    <property type="entry name" value="MFS general substrate transporter"/>
    <property type="match status" value="1"/>
</dbReference>
<feature type="transmembrane region" description="Helical" evidence="7">
    <location>
        <begin position="117"/>
        <end position="139"/>
    </location>
</feature>